<dbReference type="EMBL" id="DVLU01000003">
    <property type="protein sequence ID" value="HIT84314.1"/>
    <property type="molecule type" value="Genomic_DNA"/>
</dbReference>
<evidence type="ECO:0000313" key="2">
    <source>
        <dbReference type="EMBL" id="HIT84314.1"/>
    </source>
</evidence>
<sequence length="115" mass="13029">MDEQITIGATDITPEYIVIHSRKSNNENKADNATENNNTKGCGDECKTDDEEVKRDENGRIIIKARSAHETQRDEGWCYVKITDTLNLCFLVKSAKCTTWSHLFHGLLDNEPLMA</sequence>
<evidence type="ECO:0000313" key="3">
    <source>
        <dbReference type="Proteomes" id="UP000824165"/>
    </source>
</evidence>
<reference evidence="2" key="2">
    <citation type="journal article" date="2021" name="PeerJ">
        <title>Extensive microbial diversity within the chicken gut microbiome revealed by metagenomics and culture.</title>
        <authorList>
            <person name="Gilroy R."/>
            <person name="Ravi A."/>
            <person name="Getino M."/>
            <person name="Pursley I."/>
            <person name="Horton D.L."/>
            <person name="Alikhan N.F."/>
            <person name="Baker D."/>
            <person name="Gharbi K."/>
            <person name="Hall N."/>
            <person name="Watson M."/>
            <person name="Adriaenssens E.M."/>
            <person name="Foster-Nyarko E."/>
            <person name="Jarju S."/>
            <person name="Secka A."/>
            <person name="Antonio M."/>
            <person name="Oren A."/>
            <person name="Chaudhuri R.R."/>
            <person name="La Ragione R."/>
            <person name="Hildebrand F."/>
            <person name="Pallen M.J."/>
        </authorList>
    </citation>
    <scope>NUCLEOTIDE SEQUENCE</scope>
    <source>
        <strain evidence="2">CHK181-108</strain>
    </source>
</reference>
<dbReference type="Proteomes" id="UP000824165">
    <property type="component" value="Unassembled WGS sequence"/>
</dbReference>
<dbReference type="AlphaFoldDB" id="A0A9D1KNY3"/>
<organism evidence="2 3">
    <name type="scientific">Candidatus Ornithomonoglobus intestinigallinarum</name>
    <dbReference type="NCBI Taxonomy" id="2840894"/>
    <lineage>
        <taxon>Bacteria</taxon>
        <taxon>Bacillati</taxon>
        <taxon>Bacillota</taxon>
        <taxon>Clostridia</taxon>
        <taxon>Candidatus Ornithomonoglobus</taxon>
    </lineage>
</organism>
<name>A0A9D1KNY3_9FIRM</name>
<accession>A0A9D1KNY3</accession>
<reference evidence="2" key="1">
    <citation type="submission" date="2020-10" db="EMBL/GenBank/DDBJ databases">
        <authorList>
            <person name="Gilroy R."/>
        </authorList>
    </citation>
    <scope>NUCLEOTIDE SEQUENCE</scope>
    <source>
        <strain evidence="2">CHK181-108</strain>
    </source>
</reference>
<proteinExistence type="predicted"/>
<gene>
    <name evidence="2" type="ORF">IAA60_00240</name>
</gene>
<comment type="caution">
    <text evidence="2">The sequence shown here is derived from an EMBL/GenBank/DDBJ whole genome shotgun (WGS) entry which is preliminary data.</text>
</comment>
<evidence type="ECO:0000256" key="1">
    <source>
        <dbReference type="SAM" id="MobiDB-lite"/>
    </source>
</evidence>
<feature type="region of interest" description="Disordered" evidence="1">
    <location>
        <begin position="22"/>
        <end position="48"/>
    </location>
</feature>
<protein>
    <submittedName>
        <fullName evidence="2">Uncharacterized protein</fullName>
    </submittedName>
</protein>